<dbReference type="InterPro" id="IPR043136">
    <property type="entry name" value="B30.2/SPRY_sf"/>
</dbReference>
<organism evidence="7">
    <name type="scientific">Medioppia subpectinata</name>
    <dbReference type="NCBI Taxonomy" id="1979941"/>
    <lineage>
        <taxon>Eukaryota</taxon>
        <taxon>Metazoa</taxon>
        <taxon>Ecdysozoa</taxon>
        <taxon>Arthropoda</taxon>
        <taxon>Chelicerata</taxon>
        <taxon>Arachnida</taxon>
        <taxon>Acari</taxon>
        <taxon>Acariformes</taxon>
        <taxon>Sarcoptiformes</taxon>
        <taxon>Oribatida</taxon>
        <taxon>Brachypylina</taxon>
        <taxon>Oppioidea</taxon>
        <taxon>Oppiidae</taxon>
        <taxon>Medioppia</taxon>
    </lineage>
</organism>
<evidence type="ECO:0000259" key="5">
    <source>
        <dbReference type="PROSITE" id="PS50188"/>
    </source>
</evidence>
<feature type="domain" description="B30.2/SPRY" evidence="5">
    <location>
        <begin position="46"/>
        <end position="254"/>
    </location>
</feature>
<keyword evidence="8" id="KW-1185">Reference proteome</keyword>
<dbReference type="GO" id="GO:0043161">
    <property type="term" value="P:proteasome-mediated ubiquitin-dependent protein catabolic process"/>
    <property type="evidence" value="ECO:0007669"/>
    <property type="project" value="TreeGrafter"/>
</dbReference>
<accession>A0A7R9Q8P5</accession>
<dbReference type="InterPro" id="IPR013320">
    <property type="entry name" value="ConA-like_dom_sf"/>
</dbReference>
<evidence type="ECO:0000256" key="1">
    <source>
        <dbReference type="ARBA" id="ARBA00004496"/>
    </source>
</evidence>
<reference evidence="7" key="1">
    <citation type="submission" date="2020-11" db="EMBL/GenBank/DDBJ databases">
        <authorList>
            <person name="Tran Van P."/>
        </authorList>
    </citation>
    <scope>NUCLEOTIDE SEQUENCE</scope>
</reference>
<dbReference type="GO" id="GO:0016567">
    <property type="term" value="P:protein ubiquitination"/>
    <property type="evidence" value="ECO:0007669"/>
    <property type="project" value="UniProtKB-ARBA"/>
</dbReference>
<protein>
    <submittedName>
        <fullName evidence="7">Uncharacterized protein</fullName>
    </submittedName>
</protein>
<evidence type="ECO:0000313" key="8">
    <source>
        <dbReference type="Proteomes" id="UP000759131"/>
    </source>
</evidence>
<evidence type="ECO:0000259" key="6">
    <source>
        <dbReference type="PROSITE" id="PS50225"/>
    </source>
</evidence>
<evidence type="ECO:0000256" key="4">
    <source>
        <dbReference type="ARBA" id="ARBA00022786"/>
    </source>
</evidence>
<evidence type="ECO:0000313" key="7">
    <source>
        <dbReference type="EMBL" id="CAD7636650.1"/>
    </source>
</evidence>
<dbReference type="FunFam" id="2.60.120.920:FF:000048">
    <property type="entry name" value="SPRY domain-containing SOCS box protein 2"/>
    <property type="match status" value="1"/>
</dbReference>
<dbReference type="InterPro" id="IPR001496">
    <property type="entry name" value="SOCS_box"/>
</dbReference>
<dbReference type="SMART" id="SM00449">
    <property type="entry name" value="SPRY"/>
    <property type="match status" value="1"/>
</dbReference>
<dbReference type="PROSITE" id="PS50188">
    <property type="entry name" value="B302_SPRY"/>
    <property type="match status" value="1"/>
</dbReference>
<dbReference type="InterPro" id="IPR001870">
    <property type="entry name" value="B30.2/SPRY"/>
</dbReference>
<dbReference type="AlphaFoldDB" id="A0A7R9Q8P5"/>
<keyword evidence="3" id="KW-0963">Cytoplasm</keyword>
<dbReference type="Gene3D" id="2.60.120.920">
    <property type="match status" value="1"/>
</dbReference>
<comment type="subcellular location">
    <subcellularLocation>
        <location evidence="1">Cytoplasm</location>
    </subcellularLocation>
</comment>
<dbReference type="EMBL" id="CAJPIZ010018933">
    <property type="protein sequence ID" value="CAG2116743.1"/>
    <property type="molecule type" value="Genomic_DNA"/>
</dbReference>
<dbReference type="Proteomes" id="UP000759131">
    <property type="component" value="Unassembled WGS sequence"/>
</dbReference>
<comment type="similarity">
    <text evidence="2">Belongs to the SPSB family.</text>
</comment>
<dbReference type="PANTHER" id="PTHR12245:SF11">
    <property type="entry name" value="PROTEIN GUSTAVUS"/>
    <property type="match status" value="1"/>
</dbReference>
<dbReference type="Pfam" id="PF00622">
    <property type="entry name" value="SPRY"/>
    <property type="match status" value="1"/>
</dbReference>
<dbReference type="GO" id="GO:0019005">
    <property type="term" value="C:SCF ubiquitin ligase complex"/>
    <property type="evidence" value="ECO:0007669"/>
    <property type="project" value="TreeGrafter"/>
</dbReference>
<feature type="domain" description="SOCS box" evidence="6">
    <location>
        <begin position="260"/>
        <end position="296"/>
    </location>
</feature>
<gene>
    <name evidence="7" type="ORF">OSB1V03_LOCUS16701</name>
</gene>
<dbReference type="InterPro" id="IPR050672">
    <property type="entry name" value="FBXO45-Fsn/SPSB_families"/>
</dbReference>
<dbReference type="OrthoDB" id="6489478at2759"/>
<dbReference type="SUPFAM" id="SSF49899">
    <property type="entry name" value="Concanavalin A-like lectins/glucanases"/>
    <property type="match status" value="1"/>
</dbReference>
<sequence length="296" mass="33566">MFRLIENWPQFRATIVNINMDLHSFVRSIRTNNNNNGSKTSTASSSQTQREFVAECHADRPARLDRLLEQDSVPMEVQVSNSWSLVNKSPHINIRNEGMVGKRRPVAKSTDCMRGRVGYTNGLHVWTIKWPADCRGTHAMVGVATEAAPLHTTGYCSLVGSNEESWGWDLVRNKCYHNMTEQTYPNWLTGNEIFDIPDELMVVLDMDSGTLGFIVDHIYLGVAFDGLKGKKLFPVISTVWGNGEIGIKYESCLEPNPLLLRECCRQVIRKTAGKERINRIRSEIVLPNKLKNYIIQ</sequence>
<dbReference type="PANTHER" id="PTHR12245">
    <property type="entry name" value="SPRY DOMAIN CONTAINING SOCS BOX PROTEIN"/>
    <property type="match status" value="1"/>
</dbReference>
<evidence type="ECO:0000256" key="2">
    <source>
        <dbReference type="ARBA" id="ARBA00010910"/>
    </source>
</evidence>
<dbReference type="PROSITE" id="PS50225">
    <property type="entry name" value="SOCS"/>
    <property type="match status" value="1"/>
</dbReference>
<name>A0A7R9Q8P5_9ACAR</name>
<proteinExistence type="inferred from homology"/>
<evidence type="ECO:0000256" key="3">
    <source>
        <dbReference type="ARBA" id="ARBA00022490"/>
    </source>
</evidence>
<dbReference type="EMBL" id="OC873508">
    <property type="protein sequence ID" value="CAD7636650.1"/>
    <property type="molecule type" value="Genomic_DNA"/>
</dbReference>
<dbReference type="GO" id="GO:0005737">
    <property type="term" value="C:cytoplasm"/>
    <property type="evidence" value="ECO:0007669"/>
    <property type="project" value="UniProtKB-SubCell"/>
</dbReference>
<dbReference type="InterPro" id="IPR003877">
    <property type="entry name" value="SPRY_dom"/>
</dbReference>
<keyword evidence="4" id="KW-0833">Ubl conjugation pathway</keyword>